<evidence type="ECO:0000259" key="2">
    <source>
        <dbReference type="Pfam" id="PF04892"/>
    </source>
</evidence>
<dbReference type="NCBIfam" id="NF037970">
    <property type="entry name" value="vanZ_1"/>
    <property type="match status" value="1"/>
</dbReference>
<feature type="transmembrane region" description="Helical" evidence="1">
    <location>
        <begin position="30"/>
        <end position="47"/>
    </location>
</feature>
<organism evidence="3 4">
    <name type="scientific">Neptunomonas antarctica</name>
    <dbReference type="NCBI Taxonomy" id="619304"/>
    <lineage>
        <taxon>Bacteria</taxon>
        <taxon>Pseudomonadati</taxon>
        <taxon>Pseudomonadota</taxon>
        <taxon>Gammaproteobacteria</taxon>
        <taxon>Oceanospirillales</taxon>
        <taxon>Oceanospirillaceae</taxon>
        <taxon>Neptunomonas</taxon>
    </lineage>
</organism>
<accession>A0A1N7JF35</accession>
<reference evidence="4" key="1">
    <citation type="submission" date="2017-01" db="EMBL/GenBank/DDBJ databases">
        <authorList>
            <person name="Varghese N."/>
            <person name="Submissions S."/>
        </authorList>
    </citation>
    <scope>NUCLEOTIDE SEQUENCE [LARGE SCALE GENOMIC DNA]</scope>
    <source>
        <strain evidence="4">DSM 22306</strain>
    </source>
</reference>
<feature type="domain" description="VanZ-like" evidence="2">
    <location>
        <begin position="23"/>
        <end position="102"/>
    </location>
</feature>
<name>A0A1N7JF35_9GAMM</name>
<evidence type="ECO:0000313" key="4">
    <source>
        <dbReference type="Proteomes" id="UP000185999"/>
    </source>
</evidence>
<dbReference type="Proteomes" id="UP000185999">
    <property type="component" value="Unassembled WGS sequence"/>
</dbReference>
<keyword evidence="4" id="KW-1185">Reference proteome</keyword>
<dbReference type="EMBL" id="FTOE01000001">
    <property type="protein sequence ID" value="SIS47918.1"/>
    <property type="molecule type" value="Genomic_DNA"/>
</dbReference>
<gene>
    <name evidence="3" type="ORF">SAMN05421760_1011054</name>
</gene>
<dbReference type="InterPro" id="IPR006976">
    <property type="entry name" value="VanZ-like"/>
</dbReference>
<feature type="transmembrane region" description="Helical" evidence="1">
    <location>
        <begin position="54"/>
        <end position="71"/>
    </location>
</feature>
<sequence length="116" mass="13368">MLSSISGDTSNPENILESTFLWITPNLQNLLHIPLFFGLALAWVYSLKRYISRRYSHIFTAFFFTVLYGVIDEYHQISVPGRYASMSDVALDTLGASLVFIIPLYQRLMRKKLKTN</sequence>
<keyword evidence="1" id="KW-0472">Membrane</keyword>
<dbReference type="AlphaFoldDB" id="A0A1N7JF35"/>
<evidence type="ECO:0000313" key="3">
    <source>
        <dbReference type="EMBL" id="SIS47918.1"/>
    </source>
</evidence>
<keyword evidence="1" id="KW-0812">Transmembrane</keyword>
<dbReference type="PANTHER" id="PTHR28008">
    <property type="entry name" value="DOMAIN PROTEIN, PUTATIVE (AFU_ORTHOLOGUE AFUA_3G10980)-RELATED"/>
    <property type="match status" value="1"/>
</dbReference>
<keyword evidence="1" id="KW-1133">Transmembrane helix</keyword>
<evidence type="ECO:0000256" key="1">
    <source>
        <dbReference type="SAM" id="Phobius"/>
    </source>
</evidence>
<dbReference type="PANTHER" id="PTHR28008:SF1">
    <property type="entry name" value="DOMAIN PROTEIN, PUTATIVE (AFU_ORTHOLOGUE AFUA_3G10980)-RELATED"/>
    <property type="match status" value="1"/>
</dbReference>
<dbReference type="Pfam" id="PF04892">
    <property type="entry name" value="VanZ"/>
    <property type="match status" value="1"/>
</dbReference>
<feature type="transmembrane region" description="Helical" evidence="1">
    <location>
        <begin position="83"/>
        <end position="105"/>
    </location>
</feature>
<protein>
    <submittedName>
        <fullName evidence="3">VanZ like family protein</fullName>
    </submittedName>
</protein>
<proteinExistence type="predicted"/>